<accession>A0A7Y3WUZ6</accession>
<protein>
    <recommendedName>
        <fullName evidence="5">CopG-like ribbon-helix-helix domain-containing protein</fullName>
    </recommendedName>
</protein>
<keyword evidence="2" id="KW-0614">Plasmid</keyword>
<dbReference type="Proteomes" id="UP000531659">
    <property type="component" value="Unassembled WGS sequence"/>
</dbReference>
<proteinExistence type="predicted"/>
<evidence type="ECO:0000313" key="3">
    <source>
        <dbReference type="Proteomes" id="UP000531659"/>
    </source>
</evidence>
<gene>
    <name evidence="1" type="ORF">HLQ16_21730</name>
    <name evidence="2" type="ORF">LL038_24820</name>
</gene>
<dbReference type="RefSeq" id="WP_153882491.1">
    <property type="nucleotide sequence ID" value="NZ_CP077617.1"/>
</dbReference>
<geneLocation type="plasmid" evidence="2 4">
    <name>pCF009-a</name>
</geneLocation>
<reference evidence="1 3" key="1">
    <citation type="submission" date="2020-05" db="EMBL/GenBank/DDBJ databases">
        <title>Complete genome of Clostridium estertheticum subspecies estertheticum, isolated from Vacuum packed lamb meat from New Zealand imported to Switzerland.</title>
        <authorList>
            <person name="Wambui J."/>
            <person name="Stevens M.J.A."/>
            <person name="Stephan R."/>
        </authorList>
    </citation>
    <scope>NUCLEOTIDE SEQUENCE [LARGE SCALE GENOMIC DNA]</scope>
    <source>
        <strain evidence="1 3">CEST001</strain>
    </source>
</reference>
<evidence type="ECO:0000313" key="4">
    <source>
        <dbReference type="Proteomes" id="UP001164733"/>
    </source>
</evidence>
<dbReference type="AlphaFoldDB" id="A0A7Y3WUZ6"/>
<organism evidence="1 3">
    <name type="scientific">Clostridium estertheticum</name>
    <dbReference type="NCBI Taxonomy" id="238834"/>
    <lineage>
        <taxon>Bacteria</taxon>
        <taxon>Bacillati</taxon>
        <taxon>Bacillota</taxon>
        <taxon>Clostridia</taxon>
        <taxon>Eubacteriales</taxon>
        <taxon>Clostridiaceae</taxon>
        <taxon>Clostridium</taxon>
    </lineage>
</organism>
<evidence type="ECO:0008006" key="5">
    <source>
        <dbReference type="Google" id="ProtNLM"/>
    </source>
</evidence>
<name>A0A7Y3WUZ6_9CLOT</name>
<dbReference type="Proteomes" id="UP001164733">
    <property type="component" value="Plasmid pCF009-a"/>
</dbReference>
<evidence type="ECO:0000313" key="1">
    <source>
        <dbReference type="EMBL" id="NNU78525.1"/>
    </source>
</evidence>
<sequence>MAINKETHVIVPVVMSIELEKQLKEIAKKSERSRSAQMVTYIKEGIKKELDGGDI</sequence>
<dbReference type="EMBL" id="JABEYB010000025">
    <property type="protein sequence ID" value="NNU78525.1"/>
    <property type="molecule type" value="Genomic_DNA"/>
</dbReference>
<evidence type="ECO:0000313" key="2">
    <source>
        <dbReference type="EMBL" id="WAG63252.1"/>
    </source>
</evidence>
<dbReference type="EMBL" id="CP086240">
    <property type="protein sequence ID" value="WAG63252.1"/>
    <property type="molecule type" value="Genomic_DNA"/>
</dbReference>
<reference evidence="2" key="2">
    <citation type="submission" date="2021-11" db="EMBL/GenBank/DDBJ databases">
        <title>Clostridia strains as spoilage organisms.</title>
        <authorList>
            <person name="Wambui J."/>
            <person name="Stevens M.J.A."/>
            <person name="Stephan R."/>
        </authorList>
    </citation>
    <scope>NUCLEOTIDE SEQUENCE</scope>
    <source>
        <strain evidence="2">CF009</strain>
        <plasmid evidence="2">pCF009-a</plasmid>
    </source>
</reference>
<dbReference type="GeneID" id="83594838"/>